<evidence type="ECO:0000256" key="10">
    <source>
        <dbReference type="ARBA" id="ARBA00048679"/>
    </source>
</evidence>
<dbReference type="InterPro" id="IPR050236">
    <property type="entry name" value="Ser_Thr_kinase_AGC"/>
</dbReference>
<dbReference type="FunFam" id="1.10.510.10:FF:000024">
    <property type="entry name" value="Probable serine/threonine-protein kinase cot-1"/>
    <property type="match status" value="1"/>
</dbReference>
<name>A0A183DCN6_9BILA</name>
<evidence type="ECO:0000313" key="14">
    <source>
        <dbReference type="EMBL" id="VDK54892.1"/>
    </source>
</evidence>
<dbReference type="PANTHER" id="PTHR24356:SF163">
    <property type="entry name" value="3-PHOSPHOINOSITIDE-DEPENDENT PROTEIN KINASE 1-RELATED"/>
    <property type="match status" value="1"/>
</dbReference>
<keyword evidence="4" id="KW-0597">Phosphoprotein</keyword>
<keyword evidence="3 12" id="KW-0723">Serine/threonine-protein kinase</keyword>
<comment type="similarity">
    <text evidence="1">Belongs to the protein kinase superfamily. AGC Ser/Thr protein kinase family. PDPK1 subfamily.</text>
</comment>
<dbReference type="InterPro" id="IPR039046">
    <property type="entry name" value="PDPK1"/>
</dbReference>
<dbReference type="AlphaFoldDB" id="A0A183DCN6"/>
<dbReference type="SUPFAM" id="SSF56112">
    <property type="entry name" value="Protein kinase-like (PK-like)"/>
    <property type="match status" value="1"/>
</dbReference>
<keyword evidence="8 11" id="KW-0067">ATP-binding</keyword>
<keyword evidence="15" id="KW-1185">Reference proteome</keyword>
<dbReference type="InterPro" id="IPR000719">
    <property type="entry name" value="Prot_kinase_dom"/>
</dbReference>
<dbReference type="PANTHER" id="PTHR24356">
    <property type="entry name" value="SERINE/THREONINE-PROTEIN KINASE"/>
    <property type="match status" value="1"/>
</dbReference>
<dbReference type="SMART" id="SM00220">
    <property type="entry name" value="S_TKc"/>
    <property type="match status" value="1"/>
</dbReference>
<keyword evidence="7" id="KW-0418">Kinase</keyword>
<dbReference type="OrthoDB" id="347657at2759"/>
<accession>A0A183DCN6</accession>
<feature type="domain" description="Protein kinase" evidence="13">
    <location>
        <begin position="6"/>
        <end position="281"/>
    </location>
</feature>
<evidence type="ECO:0000256" key="2">
    <source>
        <dbReference type="ARBA" id="ARBA00012513"/>
    </source>
</evidence>
<dbReference type="PROSITE" id="PS00107">
    <property type="entry name" value="PROTEIN_KINASE_ATP"/>
    <property type="match status" value="1"/>
</dbReference>
<evidence type="ECO:0000256" key="11">
    <source>
        <dbReference type="PROSITE-ProRule" id="PRU10141"/>
    </source>
</evidence>
<dbReference type="PROSITE" id="PS00108">
    <property type="entry name" value="PROTEIN_KINASE_ST"/>
    <property type="match status" value="1"/>
</dbReference>
<keyword evidence="5" id="KW-0808">Transferase</keyword>
<dbReference type="GO" id="GO:0035556">
    <property type="term" value="P:intracellular signal transduction"/>
    <property type="evidence" value="ECO:0007669"/>
    <property type="project" value="TreeGrafter"/>
</dbReference>
<evidence type="ECO:0000259" key="13">
    <source>
        <dbReference type="PROSITE" id="PS50011"/>
    </source>
</evidence>
<evidence type="ECO:0000256" key="4">
    <source>
        <dbReference type="ARBA" id="ARBA00022553"/>
    </source>
</evidence>
<dbReference type="GO" id="GO:0004674">
    <property type="term" value="F:protein serine/threonine kinase activity"/>
    <property type="evidence" value="ECO:0007669"/>
    <property type="project" value="UniProtKB-KW"/>
</dbReference>
<dbReference type="WBParaSite" id="GPUH_0000648601-mRNA-1">
    <property type="protein sequence ID" value="GPUH_0000648601-mRNA-1"/>
    <property type="gene ID" value="GPUH_0000648601"/>
</dbReference>
<dbReference type="EMBL" id="UYRT01015283">
    <property type="protein sequence ID" value="VDK54892.1"/>
    <property type="molecule type" value="Genomic_DNA"/>
</dbReference>
<evidence type="ECO:0000256" key="7">
    <source>
        <dbReference type="ARBA" id="ARBA00022777"/>
    </source>
</evidence>
<evidence type="ECO:0000256" key="1">
    <source>
        <dbReference type="ARBA" id="ARBA00010006"/>
    </source>
</evidence>
<dbReference type="InterPro" id="IPR017441">
    <property type="entry name" value="Protein_kinase_ATP_BS"/>
</dbReference>
<comment type="catalytic activity">
    <reaction evidence="9">
        <text>L-threonyl-[protein] + ATP = O-phospho-L-threonyl-[protein] + ADP + H(+)</text>
        <dbReference type="Rhea" id="RHEA:46608"/>
        <dbReference type="Rhea" id="RHEA-COMP:11060"/>
        <dbReference type="Rhea" id="RHEA-COMP:11605"/>
        <dbReference type="ChEBI" id="CHEBI:15378"/>
        <dbReference type="ChEBI" id="CHEBI:30013"/>
        <dbReference type="ChEBI" id="CHEBI:30616"/>
        <dbReference type="ChEBI" id="CHEBI:61977"/>
        <dbReference type="ChEBI" id="CHEBI:456216"/>
        <dbReference type="EC" id="2.7.11.1"/>
    </reaction>
</comment>
<evidence type="ECO:0000256" key="8">
    <source>
        <dbReference type="ARBA" id="ARBA00022840"/>
    </source>
</evidence>
<dbReference type="CDD" id="cd05581">
    <property type="entry name" value="STKc_PDK1"/>
    <property type="match status" value="1"/>
</dbReference>
<dbReference type="InterPro" id="IPR008271">
    <property type="entry name" value="Ser/Thr_kinase_AS"/>
</dbReference>
<keyword evidence="6 11" id="KW-0547">Nucleotide-binding</keyword>
<comment type="catalytic activity">
    <reaction evidence="10">
        <text>L-seryl-[protein] + ATP = O-phospho-L-seryl-[protein] + ADP + H(+)</text>
        <dbReference type="Rhea" id="RHEA:17989"/>
        <dbReference type="Rhea" id="RHEA-COMP:9863"/>
        <dbReference type="Rhea" id="RHEA-COMP:11604"/>
        <dbReference type="ChEBI" id="CHEBI:15378"/>
        <dbReference type="ChEBI" id="CHEBI:29999"/>
        <dbReference type="ChEBI" id="CHEBI:30616"/>
        <dbReference type="ChEBI" id="CHEBI:83421"/>
        <dbReference type="ChEBI" id="CHEBI:456216"/>
        <dbReference type="EC" id="2.7.11.1"/>
    </reaction>
</comment>
<evidence type="ECO:0000313" key="15">
    <source>
        <dbReference type="Proteomes" id="UP000271098"/>
    </source>
</evidence>
<dbReference type="GO" id="GO:0005524">
    <property type="term" value="F:ATP binding"/>
    <property type="evidence" value="ECO:0007669"/>
    <property type="project" value="UniProtKB-UniRule"/>
</dbReference>
<dbReference type="GO" id="GO:0007010">
    <property type="term" value="P:cytoskeleton organization"/>
    <property type="evidence" value="ECO:0007669"/>
    <property type="project" value="UniProtKB-ARBA"/>
</dbReference>
<dbReference type="InterPro" id="IPR011009">
    <property type="entry name" value="Kinase-like_dom_sf"/>
</dbReference>
<evidence type="ECO:0000256" key="9">
    <source>
        <dbReference type="ARBA" id="ARBA00047899"/>
    </source>
</evidence>
<organism evidence="16">
    <name type="scientific">Gongylonema pulchrum</name>
    <dbReference type="NCBI Taxonomy" id="637853"/>
    <lineage>
        <taxon>Eukaryota</taxon>
        <taxon>Metazoa</taxon>
        <taxon>Ecdysozoa</taxon>
        <taxon>Nematoda</taxon>
        <taxon>Chromadorea</taxon>
        <taxon>Rhabditida</taxon>
        <taxon>Spirurina</taxon>
        <taxon>Spiruromorpha</taxon>
        <taxon>Spiruroidea</taxon>
        <taxon>Gongylonematidae</taxon>
        <taxon>Gongylonema</taxon>
    </lineage>
</organism>
<dbReference type="Proteomes" id="UP000271098">
    <property type="component" value="Unassembled WGS sequence"/>
</dbReference>
<reference evidence="16" key="1">
    <citation type="submission" date="2016-06" db="UniProtKB">
        <authorList>
            <consortium name="WormBaseParasite"/>
        </authorList>
    </citation>
    <scope>IDENTIFICATION</scope>
</reference>
<proteinExistence type="inferred from homology"/>
<feature type="binding site" evidence="11">
    <location>
        <position position="35"/>
    </location>
    <ligand>
        <name>ATP</name>
        <dbReference type="ChEBI" id="CHEBI:30616"/>
    </ligand>
</feature>
<dbReference type="Pfam" id="PF00069">
    <property type="entry name" value="Pkinase"/>
    <property type="match status" value="1"/>
</dbReference>
<evidence type="ECO:0000256" key="5">
    <source>
        <dbReference type="ARBA" id="ARBA00022679"/>
    </source>
</evidence>
<dbReference type="Gene3D" id="3.30.200.20">
    <property type="entry name" value="Phosphorylase Kinase, domain 1"/>
    <property type="match status" value="1"/>
</dbReference>
<reference evidence="14 15" key="2">
    <citation type="submission" date="2018-11" db="EMBL/GenBank/DDBJ databases">
        <authorList>
            <consortium name="Pathogen Informatics"/>
        </authorList>
    </citation>
    <scope>NUCLEOTIDE SEQUENCE [LARGE SCALE GENOMIC DNA]</scope>
</reference>
<evidence type="ECO:0000256" key="3">
    <source>
        <dbReference type="ARBA" id="ARBA00022527"/>
    </source>
</evidence>
<protein>
    <recommendedName>
        <fullName evidence="2">non-specific serine/threonine protein kinase</fullName>
        <ecNumber evidence="2">2.7.11.1</ecNumber>
    </recommendedName>
</protein>
<dbReference type="PROSITE" id="PS50011">
    <property type="entry name" value="PROTEIN_KINASE_DOM"/>
    <property type="match status" value="1"/>
</dbReference>
<evidence type="ECO:0000256" key="6">
    <source>
        <dbReference type="ARBA" id="ARBA00022741"/>
    </source>
</evidence>
<sequence length="307" mass="34777">MKRSDFEFLYEIGEGSFSTVHRTRERATGREFAVKVCCKKILIRERKVQNIYREKEALIRLSCAVDRHPFIVQLFCTFQDTDSLYIVMTLAEGGDLLKLLKKSGGKFNLATARFYSGEIVSALEYMHARKIVHRDLKPENVLISGTGHILVSDFGSAKILDQPVPTEIAQLTEGRKRRCSFVGTAQFVSPEVLNGEPVQQACDYWALGAVIYQLLTGKHAFHDESEYLIYRRVLRLLYKFPDDFPKVAKDIVKKLLVFKAEDRLGSVELGGADGVKKHPFFDGVHWDSITQTEPPLLSIPQTMEASS</sequence>
<evidence type="ECO:0000256" key="12">
    <source>
        <dbReference type="RuleBase" id="RU000304"/>
    </source>
</evidence>
<dbReference type="EC" id="2.7.11.1" evidence="2"/>
<gene>
    <name evidence="14" type="ORF">GPUH_LOCUS6479</name>
</gene>
<dbReference type="Gene3D" id="1.10.510.10">
    <property type="entry name" value="Transferase(Phosphotransferase) domain 1"/>
    <property type="match status" value="1"/>
</dbReference>
<evidence type="ECO:0000313" key="16">
    <source>
        <dbReference type="WBParaSite" id="GPUH_0000648601-mRNA-1"/>
    </source>
</evidence>